<gene>
    <name evidence="2" type="ORF">HJG63_009471</name>
</gene>
<name>A0A7J8C2R4_ROUAE</name>
<evidence type="ECO:0000313" key="2">
    <source>
        <dbReference type="EMBL" id="KAF6405161.1"/>
    </source>
</evidence>
<keyword evidence="3" id="KW-1185">Reference proteome</keyword>
<feature type="region of interest" description="Disordered" evidence="1">
    <location>
        <begin position="100"/>
        <end position="141"/>
    </location>
</feature>
<feature type="compositionally biased region" description="Polar residues" evidence="1">
    <location>
        <begin position="31"/>
        <end position="43"/>
    </location>
</feature>
<sequence length="141" mass="14686">MWPLGVALRARSPDQPGGPGPARALGLGPTVASSPTHPSQGSSGLAGPPGGRRTGRPARAWRVDQAESSRDSSAALITLTASQRGHRHSVQNLPSLPTAALHHERATPGPSSALRGWPWQPSKASEAPRSYTCPHNCSMEP</sequence>
<organism evidence="2 3">
    <name type="scientific">Rousettus aegyptiacus</name>
    <name type="common">Egyptian fruit bat</name>
    <name type="synonym">Pteropus aegyptiacus</name>
    <dbReference type="NCBI Taxonomy" id="9407"/>
    <lineage>
        <taxon>Eukaryota</taxon>
        <taxon>Metazoa</taxon>
        <taxon>Chordata</taxon>
        <taxon>Craniata</taxon>
        <taxon>Vertebrata</taxon>
        <taxon>Euteleostomi</taxon>
        <taxon>Mammalia</taxon>
        <taxon>Eutheria</taxon>
        <taxon>Laurasiatheria</taxon>
        <taxon>Chiroptera</taxon>
        <taxon>Yinpterochiroptera</taxon>
        <taxon>Pteropodoidea</taxon>
        <taxon>Pteropodidae</taxon>
        <taxon>Rousettinae</taxon>
        <taxon>Rousettus</taxon>
    </lineage>
</organism>
<dbReference type="AlphaFoldDB" id="A0A7J8C2R4"/>
<dbReference type="Proteomes" id="UP000593571">
    <property type="component" value="Unassembled WGS sequence"/>
</dbReference>
<dbReference type="EMBL" id="JACASE010000015">
    <property type="protein sequence ID" value="KAF6405161.1"/>
    <property type="molecule type" value="Genomic_DNA"/>
</dbReference>
<comment type="caution">
    <text evidence="2">The sequence shown here is derived from an EMBL/GenBank/DDBJ whole genome shotgun (WGS) entry which is preliminary data.</text>
</comment>
<reference evidence="2 3" key="1">
    <citation type="journal article" date="2020" name="Nature">
        <title>Six reference-quality genomes reveal evolution of bat adaptations.</title>
        <authorList>
            <person name="Jebb D."/>
            <person name="Huang Z."/>
            <person name="Pippel M."/>
            <person name="Hughes G.M."/>
            <person name="Lavrichenko K."/>
            <person name="Devanna P."/>
            <person name="Winkler S."/>
            <person name="Jermiin L.S."/>
            <person name="Skirmuntt E.C."/>
            <person name="Katzourakis A."/>
            <person name="Burkitt-Gray L."/>
            <person name="Ray D.A."/>
            <person name="Sullivan K.A.M."/>
            <person name="Roscito J.G."/>
            <person name="Kirilenko B.M."/>
            <person name="Davalos L.M."/>
            <person name="Corthals A.P."/>
            <person name="Power M.L."/>
            <person name="Jones G."/>
            <person name="Ransome R.D."/>
            <person name="Dechmann D.K.N."/>
            <person name="Locatelli A.G."/>
            <person name="Puechmaille S.J."/>
            <person name="Fedrigo O."/>
            <person name="Jarvis E.D."/>
            <person name="Hiller M."/>
            <person name="Vernes S.C."/>
            <person name="Myers E.W."/>
            <person name="Teeling E.C."/>
        </authorList>
    </citation>
    <scope>NUCLEOTIDE SEQUENCE [LARGE SCALE GENOMIC DNA]</scope>
    <source>
        <strain evidence="2">MRouAeg1</strain>
        <tissue evidence="2">Muscle</tissue>
    </source>
</reference>
<feature type="region of interest" description="Disordered" evidence="1">
    <location>
        <begin position="1"/>
        <end position="75"/>
    </location>
</feature>
<feature type="compositionally biased region" description="Basic and acidic residues" evidence="1">
    <location>
        <begin position="61"/>
        <end position="70"/>
    </location>
</feature>
<accession>A0A7J8C2R4</accession>
<proteinExistence type="predicted"/>
<evidence type="ECO:0000313" key="3">
    <source>
        <dbReference type="Proteomes" id="UP000593571"/>
    </source>
</evidence>
<evidence type="ECO:0000256" key="1">
    <source>
        <dbReference type="SAM" id="MobiDB-lite"/>
    </source>
</evidence>
<protein>
    <submittedName>
        <fullName evidence="2">Uncharacterized protein</fullName>
    </submittedName>
</protein>